<protein>
    <submittedName>
        <fullName evidence="1">Uncharacterized protein</fullName>
    </submittedName>
</protein>
<dbReference type="RefSeq" id="WP_133253735.1">
    <property type="nucleotide sequence ID" value="NZ_JACHVZ010000028.1"/>
</dbReference>
<sequence>MIKQILKTLDELAKIEHELLNLEASFKFDKSTVYQKMTLIRHKFELKDILSSFPQSKVDEALSFRLQVKEATRKLAPEPEPDEEPQPAEESALAHFLMWLIILSDKPCEHKAFMLIAINIFLGGKNEKRYTRI</sequence>
<proteinExistence type="predicted"/>
<dbReference type="Proteomes" id="UP000533533">
    <property type="component" value="Unassembled WGS sequence"/>
</dbReference>
<evidence type="ECO:0000313" key="2">
    <source>
        <dbReference type="Proteomes" id="UP000533533"/>
    </source>
</evidence>
<organism evidence="1 2">
    <name type="scientific">Paraburkholderia silvatlantica</name>
    <dbReference type="NCBI Taxonomy" id="321895"/>
    <lineage>
        <taxon>Bacteria</taxon>
        <taxon>Pseudomonadati</taxon>
        <taxon>Pseudomonadota</taxon>
        <taxon>Betaproteobacteria</taxon>
        <taxon>Burkholderiales</taxon>
        <taxon>Burkholderiaceae</taxon>
        <taxon>Paraburkholderia</taxon>
    </lineage>
</organism>
<name>A0ABR6FYF9_9BURK</name>
<reference evidence="1 2" key="1">
    <citation type="submission" date="2020-08" db="EMBL/GenBank/DDBJ databases">
        <title>Genomic Encyclopedia of Type Strains, Phase IV (KMG-V): Genome sequencing to study the core and pangenomes of soil and plant-associated prokaryotes.</title>
        <authorList>
            <person name="Whitman W."/>
        </authorList>
    </citation>
    <scope>NUCLEOTIDE SEQUENCE [LARGE SCALE GENOMIC DNA]</scope>
    <source>
        <strain evidence="1 2">SRMrh-85</strain>
    </source>
</reference>
<accession>A0ABR6FYF9</accession>
<gene>
    <name evidence="1" type="ORF">FHX59_006950</name>
</gene>
<evidence type="ECO:0000313" key="1">
    <source>
        <dbReference type="EMBL" id="MBB2932465.1"/>
    </source>
</evidence>
<keyword evidence="2" id="KW-1185">Reference proteome</keyword>
<dbReference type="EMBL" id="JACHVZ010000028">
    <property type="protein sequence ID" value="MBB2932465.1"/>
    <property type="molecule type" value="Genomic_DNA"/>
</dbReference>
<comment type="caution">
    <text evidence="1">The sequence shown here is derived from an EMBL/GenBank/DDBJ whole genome shotgun (WGS) entry which is preliminary data.</text>
</comment>